<keyword evidence="2" id="KW-0472">Membrane</keyword>
<evidence type="ECO:0000259" key="3">
    <source>
        <dbReference type="Pfam" id="PF26236"/>
    </source>
</evidence>
<dbReference type="AlphaFoldDB" id="A0ABD5NYB6"/>
<evidence type="ECO:0000256" key="1">
    <source>
        <dbReference type="SAM" id="MobiDB-lite"/>
    </source>
</evidence>
<dbReference type="InterPro" id="IPR058675">
    <property type="entry name" value="DUF8054_C"/>
</dbReference>
<keyword evidence="2" id="KW-0812">Transmembrane</keyword>
<accession>A0ABD5NYB6</accession>
<feature type="domain" description="DUF8054" evidence="4">
    <location>
        <begin position="238"/>
        <end position="278"/>
    </location>
</feature>
<evidence type="ECO:0000313" key="6">
    <source>
        <dbReference type="EMBL" id="MFC4246957.1"/>
    </source>
</evidence>
<feature type="transmembrane region" description="Helical" evidence="2">
    <location>
        <begin position="48"/>
        <end position="66"/>
    </location>
</feature>
<feature type="domain" description="DUF8054" evidence="5">
    <location>
        <begin position="117"/>
        <end position="235"/>
    </location>
</feature>
<dbReference type="Proteomes" id="UP001595821">
    <property type="component" value="Unassembled WGS sequence"/>
</dbReference>
<dbReference type="InterPro" id="IPR058775">
    <property type="entry name" value="DUF8054_M"/>
</dbReference>
<evidence type="ECO:0000256" key="2">
    <source>
        <dbReference type="SAM" id="Phobius"/>
    </source>
</evidence>
<feature type="transmembrane region" description="Helical" evidence="2">
    <location>
        <begin position="21"/>
        <end position="42"/>
    </location>
</feature>
<feature type="region of interest" description="Disordered" evidence="1">
    <location>
        <begin position="93"/>
        <end position="113"/>
    </location>
</feature>
<dbReference type="InterPro" id="IPR058674">
    <property type="entry name" value="DUF8054_N"/>
</dbReference>
<feature type="compositionally biased region" description="Basic and acidic residues" evidence="1">
    <location>
        <begin position="99"/>
        <end position="108"/>
    </location>
</feature>
<dbReference type="Pfam" id="PF26238">
    <property type="entry name" value="DUF8054_M"/>
    <property type="match status" value="1"/>
</dbReference>
<gene>
    <name evidence="6" type="ORF">ACFOZ7_08090</name>
</gene>
<dbReference type="Pfam" id="PF26237">
    <property type="entry name" value="DUF8054_C"/>
    <property type="match status" value="1"/>
</dbReference>
<evidence type="ECO:0000259" key="4">
    <source>
        <dbReference type="Pfam" id="PF26237"/>
    </source>
</evidence>
<feature type="domain" description="DUF8054" evidence="3">
    <location>
        <begin position="9"/>
        <end position="88"/>
    </location>
</feature>
<evidence type="ECO:0000259" key="5">
    <source>
        <dbReference type="Pfam" id="PF26238"/>
    </source>
</evidence>
<proteinExistence type="predicted"/>
<sequence>MQSRLSRTIDRFRRPEYTGENRCPPCTVVNVAIAVALAIVTAVVSPPLGIVVGLVSLLAIYLRGYLVPGTPTLTKRYFPEWLLAKFEKAPASPAVDQRATQERQRDATDAVEDEDVDPERVLLEAGVVADCVDGTDLCLADDVAEQFRSRIDDLRGGDRQEQLADRFDIDPERVRHRDLESHVFVTVDGRRAGRWESDAALLADLAGFDVLETRLADWETFPLETQSQLVASLRVFVERCPSCEGEISIGEETVESCCRAHEVYAITCDDCGARVIEVTQ</sequence>
<name>A0ABD5NYB6_9EURY</name>
<reference evidence="6 7" key="1">
    <citation type="journal article" date="2014" name="Int. J. Syst. Evol. Microbiol.">
        <title>Complete genome sequence of Corynebacterium casei LMG S-19264T (=DSM 44701T), isolated from a smear-ripened cheese.</title>
        <authorList>
            <consortium name="US DOE Joint Genome Institute (JGI-PGF)"/>
            <person name="Walter F."/>
            <person name="Albersmeier A."/>
            <person name="Kalinowski J."/>
            <person name="Ruckert C."/>
        </authorList>
    </citation>
    <scope>NUCLEOTIDE SEQUENCE [LARGE SCALE GENOMIC DNA]</scope>
    <source>
        <strain evidence="6 7">IBRC-M 10912</strain>
    </source>
</reference>
<evidence type="ECO:0000313" key="7">
    <source>
        <dbReference type="Proteomes" id="UP001595821"/>
    </source>
</evidence>
<dbReference type="GeneID" id="71853541"/>
<comment type="caution">
    <text evidence="6">The sequence shown here is derived from an EMBL/GenBank/DDBJ whole genome shotgun (WGS) entry which is preliminary data.</text>
</comment>
<dbReference type="EMBL" id="JBHSDJ010000023">
    <property type="protein sequence ID" value="MFC4246957.1"/>
    <property type="molecule type" value="Genomic_DNA"/>
</dbReference>
<organism evidence="6 7">
    <name type="scientific">Natribaculum luteum</name>
    <dbReference type="NCBI Taxonomy" id="1586232"/>
    <lineage>
        <taxon>Archaea</taxon>
        <taxon>Methanobacteriati</taxon>
        <taxon>Methanobacteriota</taxon>
        <taxon>Stenosarchaea group</taxon>
        <taxon>Halobacteria</taxon>
        <taxon>Halobacteriales</taxon>
        <taxon>Natrialbaceae</taxon>
        <taxon>Natribaculum</taxon>
    </lineage>
</organism>
<keyword evidence="2" id="KW-1133">Transmembrane helix</keyword>
<dbReference type="RefSeq" id="WP_246973671.1">
    <property type="nucleotide sequence ID" value="NZ_CP095397.1"/>
</dbReference>
<dbReference type="Pfam" id="PF26236">
    <property type="entry name" value="DUF8054_N"/>
    <property type="match status" value="1"/>
</dbReference>
<protein>
    <submittedName>
        <fullName evidence="6">Uncharacterized protein</fullName>
    </submittedName>
</protein>